<dbReference type="PRINTS" id="PR00080">
    <property type="entry name" value="SDRFAMILY"/>
</dbReference>
<dbReference type="Pfam" id="PF13561">
    <property type="entry name" value="adh_short_C2"/>
    <property type="match status" value="1"/>
</dbReference>
<accession>A0AAU7B0E1</accession>
<evidence type="ECO:0000313" key="4">
    <source>
        <dbReference type="EMBL" id="XAY07379.1"/>
    </source>
</evidence>
<keyword evidence="2" id="KW-0560">Oxidoreductase</keyword>
<comment type="similarity">
    <text evidence="1">Belongs to the short-chain dehydrogenases/reductases (SDR) family.</text>
</comment>
<dbReference type="Gene3D" id="3.40.50.720">
    <property type="entry name" value="NAD(P)-binding Rossmann-like Domain"/>
    <property type="match status" value="1"/>
</dbReference>
<dbReference type="PANTHER" id="PTHR42879:SF2">
    <property type="entry name" value="3-OXOACYL-[ACYL-CARRIER-PROTEIN] REDUCTASE FABG"/>
    <property type="match status" value="1"/>
</dbReference>
<evidence type="ECO:0000259" key="3">
    <source>
        <dbReference type="SMART" id="SM00822"/>
    </source>
</evidence>
<dbReference type="PROSITE" id="PS00061">
    <property type="entry name" value="ADH_SHORT"/>
    <property type="match status" value="1"/>
</dbReference>
<organism evidence="4">
    <name type="scientific">Paraconexibacter sp. AEG42_29</name>
    <dbReference type="NCBI Taxonomy" id="2997339"/>
    <lineage>
        <taxon>Bacteria</taxon>
        <taxon>Bacillati</taxon>
        <taxon>Actinomycetota</taxon>
        <taxon>Thermoleophilia</taxon>
        <taxon>Solirubrobacterales</taxon>
        <taxon>Paraconexibacteraceae</taxon>
        <taxon>Paraconexibacter</taxon>
    </lineage>
</organism>
<dbReference type="InterPro" id="IPR036291">
    <property type="entry name" value="NAD(P)-bd_dom_sf"/>
</dbReference>
<dbReference type="SUPFAM" id="SSF51735">
    <property type="entry name" value="NAD(P)-binding Rossmann-fold domains"/>
    <property type="match status" value="1"/>
</dbReference>
<dbReference type="RefSeq" id="WP_354698574.1">
    <property type="nucleotide sequence ID" value="NZ_CP114014.1"/>
</dbReference>
<dbReference type="PANTHER" id="PTHR42879">
    <property type="entry name" value="3-OXOACYL-(ACYL-CARRIER-PROTEIN) REDUCTASE"/>
    <property type="match status" value="1"/>
</dbReference>
<dbReference type="PRINTS" id="PR00081">
    <property type="entry name" value="GDHRDH"/>
</dbReference>
<evidence type="ECO:0000256" key="2">
    <source>
        <dbReference type="ARBA" id="ARBA00023002"/>
    </source>
</evidence>
<dbReference type="InterPro" id="IPR050259">
    <property type="entry name" value="SDR"/>
</dbReference>
<proteinExistence type="inferred from homology"/>
<protein>
    <submittedName>
        <fullName evidence="4">FabG-like 3-oxoacyl-(Acyl-carrier-protein) reductase</fullName>
    </submittedName>
</protein>
<dbReference type="GO" id="GO:0016491">
    <property type="term" value="F:oxidoreductase activity"/>
    <property type="evidence" value="ECO:0007669"/>
    <property type="project" value="UniProtKB-KW"/>
</dbReference>
<dbReference type="EMBL" id="CP114014">
    <property type="protein sequence ID" value="XAY07379.1"/>
    <property type="molecule type" value="Genomic_DNA"/>
</dbReference>
<dbReference type="FunFam" id="3.40.50.720:FF:000084">
    <property type="entry name" value="Short-chain dehydrogenase reductase"/>
    <property type="match status" value="1"/>
</dbReference>
<evidence type="ECO:0000256" key="1">
    <source>
        <dbReference type="ARBA" id="ARBA00006484"/>
    </source>
</evidence>
<feature type="domain" description="Ketoreductase" evidence="3">
    <location>
        <begin position="12"/>
        <end position="186"/>
    </location>
</feature>
<dbReference type="InterPro" id="IPR002347">
    <property type="entry name" value="SDR_fam"/>
</dbReference>
<dbReference type="AlphaFoldDB" id="A0AAU7B0E1"/>
<dbReference type="SMART" id="SM00822">
    <property type="entry name" value="PKS_KR"/>
    <property type="match status" value="1"/>
</dbReference>
<gene>
    <name evidence="4" type="ORF">DSM112329_04260</name>
</gene>
<dbReference type="InterPro" id="IPR020904">
    <property type="entry name" value="Sc_DH/Rdtase_CS"/>
</dbReference>
<sequence>MTALVDVTGLRAVVTGSTRGLGEAIARDLAARGAHVVVNGTNAERCELVASEIGGLSIPGSVADEGAAEQLVEACRVEWGGIDLLVNNAGMAHDAMLGKMTAAQFDEVIAVHLRGAWLTSRAASRSMRGAGGSIVNITSGTALYGHLGQSNYAAAKGGVLGLTRALSLELRRHDIRVNALSPIARTEMVEPLFAIAGDRADALAPLFGAPKDVAPIVAFLGSPAASGITGQVLSFDGRQLSVWSHPAVLRQVCREAAWTPEDIGSALEEGDLATLNPDALGTAVLDLLGVRA</sequence>
<dbReference type="InterPro" id="IPR057326">
    <property type="entry name" value="KR_dom"/>
</dbReference>
<dbReference type="GO" id="GO:0032787">
    <property type="term" value="P:monocarboxylic acid metabolic process"/>
    <property type="evidence" value="ECO:0007669"/>
    <property type="project" value="UniProtKB-ARBA"/>
</dbReference>
<name>A0AAU7B0E1_9ACTN</name>
<reference evidence="4" key="1">
    <citation type="submission" date="2022-12" db="EMBL/GenBank/DDBJ databases">
        <title>Paraconexibacter alkalitolerans sp. nov. and Baekduia alba sp. nov., isolated from soil and emended description of the genera Paraconexibacter (Chun et al., 2020) and Baekduia (An et al., 2020).</title>
        <authorList>
            <person name="Vieira S."/>
            <person name="Huber K.J."/>
            <person name="Geppert A."/>
            <person name="Wolf J."/>
            <person name="Neumann-Schaal M."/>
            <person name="Muesken M."/>
            <person name="Overmann J."/>
        </authorList>
    </citation>
    <scope>NUCLEOTIDE SEQUENCE</scope>
    <source>
        <strain evidence="4">AEG42_29</strain>
    </source>
</reference>
<dbReference type="KEGG" id="parq:DSM112329_04260"/>